<dbReference type="Gene3D" id="1.10.3560.10">
    <property type="entry name" value="yst0336 like domain"/>
    <property type="match status" value="1"/>
</dbReference>
<gene>
    <name evidence="2" type="ORF">RDWZM_001925</name>
</gene>
<reference evidence="2" key="1">
    <citation type="submission" date="2022-12" db="EMBL/GenBank/DDBJ databases">
        <title>Genome assemblies of Blomia tropicalis.</title>
        <authorList>
            <person name="Cui Y."/>
        </authorList>
    </citation>
    <scope>NUCLEOTIDE SEQUENCE</scope>
    <source>
        <tissue evidence="2">Adult mites</tissue>
    </source>
</reference>
<dbReference type="PANTHER" id="PTHR13410:SF9">
    <property type="entry name" value="PROTEIN PBDC1"/>
    <property type="match status" value="1"/>
</dbReference>
<protein>
    <recommendedName>
        <fullName evidence="1">Polysaccharide biosynthesis domain-containing protein</fullName>
    </recommendedName>
</protein>
<organism evidence="2 3">
    <name type="scientific">Blomia tropicalis</name>
    <name type="common">Mite</name>
    <dbReference type="NCBI Taxonomy" id="40697"/>
    <lineage>
        <taxon>Eukaryota</taxon>
        <taxon>Metazoa</taxon>
        <taxon>Ecdysozoa</taxon>
        <taxon>Arthropoda</taxon>
        <taxon>Chelicerata</taxon>
        <taxon>Arachnida</taxon>
        <taxon>Acari</taxon>
        <taxon>Acariformes</taxon>
        <taxon>Sarcoptiformes</taxon>
        <taxon>Astigmata</taxon>
        <taxon>Glycyphagoidea</taxon>
        <taxon>Echimyopodidae</taxon>
        <taxon>Blomia</taxon>
    </lineage>
</organism>
<sequence>MSTSETGDLPISELLTRPAEEFGNDPQIEAAWLSTAVRHMETYYKLITSVSDVKDIKLTSNDDLIYDTFNERFSDLNIECLTEDSIKSTEAKTKWRQFCMDMENNIQDYNFATLLRLNCRLNYDESNTIIVPRAQFIAIEIARNRKGLNVNLPPPSE</sequence>
<dbReference type="GO" id="GO:0005737">
    <property type="term" value="C:cytoplasm"/>
    <property type="evidence" value="ECO:0007669"/>
    <property type="project" value="TreeGrafter"/>
</dbReference>
<accession>A0A9Q0MCI4</accession>
<evidence type="ECO:0000313" key="2">
    <source>
        <dbReference type="EMBL" id="KAJ6223380.1"/>
    </source>
</evidence>
<feature type="domain" description="Polysaccharide biosynthesis" evidence="1">
    <location>
        <begin position="28"/>
        <end position="149"/>
    </location>
</feature>
<dbReference type="InterPro" id="IPR023139">
    <property type="entry name" value="PBDC1-like_dom_sf"/>
</dbReference>
<dbReference type="OMA" id="IQFYAFE"/>
<proteinExistence type="predicted"/>
<name>A0A9Q0MCI4_BLOTA</name>
<dbReference type="PANTHER" id="PTHR13410">
    <property type="entry name" value="PROTEIN PBDC1"/>
    <property type="match status" value="1"/>
</dbReference>
<evidence type="ECO:0000259" key="1">
    <source>
        <dbReference type="Pfam" id="PF04669"/>
    </source>
</evidence>
<keyword evidence="3" id="KW-1185">Reference proteome</keyword>
<dbReference type="AlphaFoldDB" id="A0A9Q0MCI4"/>
<evidence type="ECO:0000313" key="3">
    <source>
        <dbReference type="Proteomes" id="UP001142055"/>
    </source>
</evidence>
<dbReference type="InterPro" id="IPR021148">
    <property type="entry name" value="Polysacc_synth_dom"/>
</dbReference>
<dbReference type="InterPro" id="IPR008476">
    <property type="entry name" value="PBDC1_metazoa/fungi"/>
</dbReference>
<dbReference type="EMBL" id="JAPWDV010000001">
    <property type="protein sequence ID" value="KAJ6223380.1"/>
    <property type="molecule type" value="Genomic_DNA"/>
</dbReference>
<dbReference type="Pfam" id="PF04669">
    <property type="entry name" value="PBDC1"/>
    <property type="match status" value="1"/>
</dbReference>
<dbReference type="Proteomes" id="UP001142055">
    <property type="component" value="Chromosome 1"/>
</dbReference>
<comment type="caution">
    <text evidence="2">The sequence shown here is derived from an EMBL/GenBank/DDBJ whole genome shotgun (WGS) entry which is preliminary data.</text>
</comment>